<keyword evidence="1" id="KW-0677">Repeat</keyword>
<evidence type="ECO:0000313" key="5">
    <source>
        <dbReference type="Proteomes" id="UP000277580"/>
    </source>
</evidence>
<dbReference type="Pfam" id="PF12796">
    <property type="entry name" value="Ank_2"/>
    <property type="match status" value="2"/>
</dbReference>
<dbReference type="InterPro" id="IPR002110">
    <property type="entry name" value="Ankyrin_rpt"/>
</dbReference>
<dbReference type="InParanoid" id="A0A3N4KU87"/>
<feature type="repeat" description="ANK" evidence="3">
    <location>
        <begin position="67"/>
        <end position="99"/>
    </location>
</feature>
<dbReference type="SMART" id="SM00248">
    <property type="entry name" value="ANK"/>
    <property type="match status" value="3"/>
</dbReference>
<dbReference type="InterPro" id="IPR050889">
    <property type="entry name" value="Dendritic_Spine_Reg/Scaffold"/>
</dbReference>
<protein>
    <submittedName>
        <fullName evidence="4">Ankyrin</fullName>
    </submittedName>
</protein>
<evidence type="ECO:0000256" key="1">
    <source>
        <dbReference type="ARBA" id="ARBA00022737"/>
    </source>
</evidence>
<dbReference type="EMBL" id="ML119132">
    <property type="protein sequence ID" value="RPB11911.1"/>
    <property type="molecule type" value="Genomic_DNA"/>
</dbReference>
<dbReference type="AlphaFoldDB" id="A0A3N4KU87"/>
<proteinExistence type="predicted"/>
<sequence>AVKNGHEGVVRVLLEKRGIDITAQNRVGTTALHLAADKGLEGCFGLLVAKERGEALVKRAIGMEDHAGWTALHFAAASNHVGIVKVLIEKGADITYMNVREKTPLHIAAEKGFDLVVSLMMDTGFVADEAAGLFDRAGNMPLHSAAKNGHVAVVK</sequence>
<feature type="non-terminal residue" evidence="4">
    <location>
        <position position="155"/>
    </location>
</feature>
<evidence type="ECO:0000256" key="2">
    <source>
        <dbReference type="ARBA" id="ARBA00023043"/>
    </source>
</evidence>
<dbReference type="PROSITE" id="PS50297">
    <property type="entry name" value="ANK_REP_REGION"/>
    <property type="match status" value="2"/>
</dbReference>
<evidence type="ECO:0000313" key="4">
    <source>
        <dbReference type="EMBL" id="RPB11911.1"/>
    </source>
</evidence>
<evidence type="ECO:0000256" key="3">
    <source>
        <dbReference type="PROSITE-ProRule" id="PRU00023"/>
    </source>
</evidence>
<dbReference type="PANTHER" id="PTHR24166">
    <property type="entry name" value="ROLLING PEBBLES, ISOFORM B"/>
    <property type="match status" value="1"/>
</dbReference>
<dbReference type="PRINTS" id="PR01415">
    <property type="entry name" value="ANKYRIN"/>
</dbReference>
<dbReference type="Proteomes" id="UP000277580">
    <property type="component" value="Unassembled WGS sequence"/>
</dbReference>
<feature type="non-terminal residue" evidence="4">
    <location>
        <position position="1"/>
    </location>
</feature>
<feature type="repeat" description="ANK" evidence="3">
    <location>
        <begin position="137"/>
        <end position="155"/>
    </location>
</feature>
<keyword evidence="2 3" id="KW-0040">ANK repeat</keyword>
<dbReference type="PANTHER" id="PTHR24166:SF48">
    <property type="entry name" value="PROTEIN VAPYRIN"/>
    <property type="match status" value="1"/>
</dbReference>
<dbReference type="STRING" id="1392247.A0A3N4KU87"/>
<dbReference type="PROSITE" id="PS50088">
    <property type="entry name" value="ANK_REPEAT"/>
    <property type="match status" value="2"/>
</dbReference>
<dbReference type="InterPro" id="IPR036770">
    <property type="entry name" value="Ankyrin_rpt-contain_sf"/>
</dbReference>
<organism evidence="4 5">
    <name type="scientific">Morchella conica CCBAS932</name>
    <dbReference type="NCBI Taxonomy" id="1392247"/>
    <lineage>
        <taxon>Eukaryota</taxon>
        <taxon>Fungi</taxon>
        <taxon>Dikarya</taxon>
        <taxon>Ascomycota</taxon>
        <taxon>Pezizomycotina</taxon>
        <taxon>Pezizomycetes</taxon>
        <taxon>Pezizales</taxon>
        <taxon>Morchellaceae</taxon>
        <taxon>Morchella</taxon>
    </lineage>
</organism>
<keyword evidence="5" id="KW-1185">Reference proteome</keyword>
<reference evidence="4 5" key="1">
    <citation type="journal article" date="2018" name="Nat. Ecol. Evol.">
        <title>Pezizomycetes genomes reveal the molecular basis of ectomycorrhizal truffle lifestyle.</title>
        <authorList>
            <person name="Murat C."/>
            <person name="Payen T."/>
            <person name="Noel B."/>
            <person name="Kuo A."/>
            <person name="Morin E."/>
            <person name="Chen J."/>
            <person name="Kohler A."/>
            <person name="Krizsan K."/>
            <person name="Balestrini R."/>
            <person name="Da Silva C."/>
            <person name="Montanini B."/>
            <person name="Hainaut M."/>
            <person name="Levati E."/>
            <person name="Barry K.W."/>
            <person name="Belfiori B."/>
            <person name="Cichocki N."/>
            <person name="Clum A."/>
            <person name="Dockter R.B."/>
            <person name="Fauchery L."/>
            <person name="Guy J."/>
            <person name="Iotti M."/>
            <person name="Le Tacon F."/>
            <person name="Lindquist E.A."/>
            <person name="Lipzen A."/>
            <person name="Malagnac F."/>
            <person name="Mello A."/>
            <person name="Molinier V."/>
            <person name="Miyauchi S."/>
            <person name="Poulain J."/>
            <person name="Riccioni C."/>
            <person name="Rubini A."/>
            <person name="Sitrit Y."/>
            <person name="Splivallo R."/>
            <person name="Traeger S."/>
            <person name="Wang M."/>
            <person name="Zifcakova L."/>
            <person name="Wipf D."/>
            <person name="Zambonelli A."/>
            <person name="Paolocci F."/>
            <person name="Nowrousian M."/>
            <person name="Ottonello S."/>
            <person name="Baldrian P."/>
            <person name="Spatafora J.W."/>
            <person name="Henrissat B."/>
            <person name="Nagy L.G."/>
            <person name="Aury J.M."/>
            <person name="Wincker P."/>
            <person name="Grigoriev I.V."/>
            <person name="Bonfante P."/>
            <person name="Martin F.M."/>
        </authorList>
    </citation>
    <scope>NUCLEOTIDE SEQUENCE [LARGE SCALE GENOMIC DNA]</scope>
    <source>
        <strain evidence="4 5">CCBAS932</strain>
    </source>
</reference>
<name>A0A3N4KU87_9PEZI</name>
<dbReference type="SUPFAM" id="SSF48403">
    <property type="entry name" value="Ankyrin repeat"/>
    <property type="match status" value="1"/>
</dbReference>
<dbReference type="Gene3D" id="1.25.40.20">
    <property type="entry name" value="Ankyrin repeat-containing domain"/>
    <property type="match status" value="2"/>
</dbReference>
<gene>
    <name evidence="4" type="ORF">P167DRAFT_476756</name>
</gene>
<dbReference type="OrthoDB" id="426293at2759"/>
<accession>A0A3N4KU87</accession>